<feature type="transmembrane region" description="Helical" evidence="6">
    <location>
        <begin position="156"/>
        <end position="178"/>
    </location>
</feature>
<keyword evidence="3 6" id="KW-0812">Transmembrane</keyword>
<feature type="transmembrane region" description="Helical" evidence="6">
    <location>
        <begin position="262"/>
        <end position="283"/>
    </location>
</feature>
<proteinExistence type="predicted"/>
<dbReference type="PANTHER" id="PTHR43791">
    <property type="entry name" value="PERMEASE-RELATED"/>
    <property type="match status" value="1"/>
</dbReference>
<accession>A0ABU6CAH9</accession>
<protein>
    <submittedName>
        <fullName evidence="8">MFS transporter</fullName>
    </submittedName>
</protein>
<feature type="transmembrane region" description="Helical" evidence="6">
    <location>
        <begin position="295"/>
        <end position="316"/>
    </location>
</feature>
<evidence type="ECO:0000313" key="8">
    <source>
        <dbReference type="EMBL" id="MEB3961632.1"/>
    </source>
</evidence>
<dbReference type="Gene3D" id="1.20.1250.20">
    <property type="entry name" value="MFS general substrate transporter like domains"/>
    <property type="match status" value="2"/>
</dbReference>
<dbReference type="InterPro" id="IPR036259">
    <property type="entry name" value="MFS_trans_sf"/>
</dbReference>
<keyword evidence="9" id="KW-1185">Reference proteome</keyword>
<comment type="subcellular location">
    <subcellularLocation>
        <location evidence="1">Cell membrane</location>
        <topology evidence="1">Multi-pass membrane protein</topology>
    </subcellularLocation>
</comment>
<evidence type="ECO:0000256" key="3">
    <source>
        <dbReference type="ARBA" id="ARBA00022692"/>
    </source>
</evidence>
<feature type="transmembrane region" description="Helical" evidence="6">
    <location>
        <begin position="328"/>
        <end position="346"/>
    </location>
</feature>
<organism evidence="8 9">
    <name type="scientific">Streptomyces kunmingensis</name>
    <dbReference type="NCBI Taxonomy" id="68225"/>
    <lineage>
        <taxon>Bacteria</taxon>
        <taxon>Bacillati</taxon>
        <taxon>Actinomycetota</taxon>
        <taxon>Actinomycetes</taxon>
        <taxon>Kitasatosporales</taxon>
        <taxon>Streptomycetaceae</taxon>
        <taxon>Streptomyces</taxon>
    </lineage>
</organism>
<reference evidence="8 9" key="1">
    <citation type="submission" date="2022-10" db="EMBL/GenBank/DDBJ databases">
        <authorList>
            <person name="Xie J."/>
            <person name="Shen N."/>
        </authorList>
    </citation>
    <scope>NUCLEOTIDE SEQUENCE [LARGE SCALE GENOMIC DNA]</scope>
    <source>
        <strain evidence="8 9">DSM 41681</strain>
    </source>
</reference>
<comment type="caution">
    <text evidence="8">The sequence shown here is derived from an EMBL/GenBank/DDBJ whole genome shotgun (WGS) entry which is preliminary data.</text>
</comment>
<feature type="transmembrane region" description="Helical" evidence="6">
    <location>
        <begin position="65"/>
        <end position="85"/>
    </location>
</feature>
<feature type="transmembrane region" description="Helical" evidence="6">
    <location>
        <begin position="416"/>
        <end position="435"/>
    </location>
</feature>
<evidence type="ECO:0000256" key="6">
    <source>
        <dbReference type="SAM" id="Phobius"/>
    </source>
</evidence>
<evidence type="ECO:0000259" key="7">
    <source>
        <dbReference type="PROSITE" id="PS50850"/>
    </source>
</evidence>
<sequence>MSAAVPSPAPAPAPTEHPPAVQSAIRKIFRRVVPLFFVMFVANYMDRVNLGFAQDQLRADVGLSAAAFGLGAGIFFIAYAIFEVPSNILMERFGAKVWLTRIMISWGIVATAMAFVNSVEMFYALRFLLGVAEAGFFPAVIYYFSRWLPDSHRGRATSVFLMGSGTATVIVGPISGALLEMHGIWGHSGWQWMFFIEGVVSVVLGFVVYRFLDSSVESATWLSREEKDGLVDVIDAEQHRREEGRATARVSRWKMLADPQMLLFLWIYFAINVALYAVTFWLPSIVDDIGGLGEFQVGLLTAVPWLFAIAAVYVSGRLSDRIGKRRPILVALLLIGGAGTLLAVFVSPWVGLGALCLAAVGFKPASPIFWTIPQSYLDARAAAPGIALINSIGNLGGFVAPTAFGLIEDATGSTKGGLVGLTVVGFLAALSVLLVRGGGRNDAVRGARRVRGGAAPRVRGGVARRVRGGAARVTG</sequence>
<dbReference type="EMBL" id="JAOZYB010000103">
    <property type="protein sequence ID" value="MEB3961632.1"/>
    <property type="molecule type" value="Genomic_DNA"/>
</dbReference>
<feature type="transmembrane region" description="Helical" evidence="6">
    <location>
        <begin position="122"/>
        <end position="144"/>
    </location>
</feature>
<keyword evidence="4 6" id="KW-1133">Transmembrane helix</keyword>
<keyword evidence="2" id="KW-0813">Transport</keyword>
<feature type="transmembrane region" description="Helical" evidence="6">
    <location>
        <begin position="352"/>
        <end position="370"/>
    </location>
</feature>
<evidence type="ECO:0000256" key="2">
    <source>
        <dbReference type="ARBA" id="ARBA00022448"/>
    </source>
</evidence>
<dbReference type="PROSITE" id="PS50850">
    <property type="entry name" value="MFS"/>
    <property type="match status" value="1"/>
</dbReference>
<dbReference type="Proteomes" id="UP001352223">
    <property type="component" value="Unassembled WGS sequence"/>
</dbReference>
<name>A0ABU6CAH9_9ACTN</name>
<dbReference type="CDD" id="cd17319">
    <property type="entry name" value="MFS_ExuT_GudP_like"/>
    <property type="match status" value="1"/>
</dbReference>
<feature type="transmembrane region" description="Helical" evidence="6">
    <location>
        <begin position="190"/>
        <end position="212"/>
    </location>
</feature>
<feature type="transmembrane region" description="Helical" evidence="6">
    <location>
        <begin position="382"/>
        <end position="404"/>
    </location>
</feature>
<dbReference type="Pfam" id="PF07690">
    <property type="entry name" value="MFS_1"/>
    <property type="match status" value="1"/>
</dbReference>
<dbReference type="InterPro" id="IPR020846">
    <property type="entry name" value="MFS_dom"/>
</dbReference>
<dbReference type="InterPro" id="IPR011701">
    <property type="entry name" value="MFS"/>
</dbReference>
<feature type="transmembrane region" description="Helical" evidence="6">
    <location>
        <begin position="97"/>
        <end position="116"/>
    </location>
</feature>
<gene>
    <name evidence="8" type="ORF">OKJ48_15450</name>
</gene>
<evidence type="ECO:0000313" key="9">
    <source>
        <dbReference type="Proteomes" id="UP001352223"/>
    </source>
</evidence>
<dbReference type="PANTHER" id="PTHR43791:SF36">
    <property type="entry name" value="TRANSPORTER, PUTATIVE (AFU_ORTHOLOGUE AFUA_6G08340)-RELATED"/>
    <property type="match status" value="1"/>
</dbReference>
<evidence type="ECO:0000256" key="5">
    <source>
        <dbReference type="ARBA" id="ARBA00023136"/>
    </source>
</evidence>
<evidence type="ECO:0000256" key="4">
    <source>
        <dbReference type="ARBA" id="ARBA00022989"/>
    </source>
</evidence>
<keyword evidence="5 6" id="KW-0472">Membrane</keyword>
<dbReference type="RefSeq" id="WP_411293701.1">
    <property type="nucleotide sequence ID" value="NZ_BAAATS010000030.1"/>
</dbReference>
<evidence type="ECO:0000256" key="1">
    <source>
        <dbReference type="ARBA" id="ARBA00004651"/>
    </source>
</evidence>
<feature type="domain" description="Major facilitator superfamily (MFS) profile" evidence="7">
    <location>
        <begin position="32"/>
        <end position="440"/>
    </location>
</feature>
<dbReference type="SUPFAM" id="SSF103473">
    <property type="entry name" value="MFS general substrate transporter"/>
    <property type="match status" value="1"/>
</dbReference>